<sequence length="149" mass="16239">MTTMGRNNRNLIASVMLLYVLSVSLASVSDNPFRVAAAITVSAMLLCIAAGWSTEYIISEHKDAMAAADGIISDLRRRKGESDAEVDRLTQLNRELASDRIRTGFGEKFTMARVSVAVNVEGIKTPAARESLLNEIVAQVRKAAKWGRV</sequence>
<protein>
    <submittedName>
        <fullName evidence="2">Uncharacterized protein</fullName>
    </submittedName>
</protein>
<keyword evidence="1" id="KW-1133">Transmembrane helix</keyword>
<feature type="transmembrane region" description="Helical" evidence="1">
    <location>
        <begin position="36"/>
        <end position="58"/>
    </location>
</feature>
<name>A0A6M3L9E0_9ZZZZ</name>
<proteinExistence type="predicted"/>
<dbReference type="AlphaFoldDB" id="A0A6M3L9E0"/>
<keyword evidence="1" id="KW-0472">Membrane</keyword>
<keyword evidence="1" id="KW-0812">Transmembrane</keyword>
<dbReference type="EMBL" id="MT142864">
    <property type="protein sequence ID" value="QJA89718.1"/>
    <property type="molecule type" value="Genomic_DNA"/>
</dbReference>
<accession>A0A6M3L9E0</accession>
<gene>
    <name evidence="2" type="ORF">MM415B02514_0008</name>
</gene>
<evidence type="ECO:0000313" key="2">
    <source>
        <dbReference type="EMBL" id="QJA89718.1"/>
    </source>
</evidence>
<reference evidence="2" key="1">
    <citation type="submission" date="2020-03" db="EMBL/GenBank/DDBJ databases">
        <title>The deep terrestrial virosphere.</title>
        <authorList>
            <person name="Holmfeldt K."/>
            <person name="Nilsson E."/>
            <person name="Simone D."/>
            <person name="Lopez-Fernandez M."/>
            <person name="Wu X."/>
            <person name="de Brujin I."/>
            <person name="Lundin D."/>
            <person name="Andersson A."/>
            <person name="Bertilsson S."/>
            <person name="Dopson M."/>
        </authorList>
    </citation>
    <scope>NUCLEOTIDE SEQUENCE</scope>
    <source>
        <strain evidence="2">MM415B02514</strain>
    </source>
</reference>
<organism evidence="2">
    <name type="scientific">viral metagenome</name>
    <dbReference type="NCBI Taxonomy" id="1070528"/>
    <lineage>
        <taxon>unclassified sequences</taxon>
        <taxon>metagenomes</taxon>
        <taxon>organismal metagenomes</taxon>
    </lineage>
</organism>
<evidence type="ECO:0000256" key="1">
    <source>
        <dbReference type="SAM" id="Phobius"/>
    </source>
</evidence>